<dbReference type="InterPro" id="IPR008571">
    <property type="entry name" value="HerA-like"/>
</dbReference>
<feature type="compositionally biased region" description="Polar residues" evidence="1">
    <location>
        <begin position="1353"/>
        <end position="1362"/>
    </location>
</feature>
<dbReference type="InterPro" id="IPR002789">
    <property type="entry name" value="HerA_central"/>
</dbReference>
<protein>
    <submittedName>
        <fullName evidence="3">DNA phosphorothioation-dependent restriction protein DptH</fullName>
    </submittedName>
</protein>
<evidence type="ECO:0000313" key="4">
    <source>
        <dbReference type="Proteomes" id="UP000245720"/>
    </source>
</evidence>
<dbReference type="SUPFAM" id="SSF52540">
    <property type="entry name" value="P-loop containing nucleoside triphosphate hydrolases"/>
    <property type="match status" value="1"/>
</dbReference>
<proteinExistence type="predicted"/>
<dbReference type="InterPro" id="IPR027417">
    <property type="entry name" value="P-loop_NTPase"/>
</dbReference>
<dbReference type="Gene3D" id="3.40.50.300">
    <property type="entry name" value="P-loop containing nucleotide triphosphate hydrolases"/>
    <property type="match status" value="2"/>
</dbReference>
<dbReference type="EMBL" id="QGDI01000011">
    <property type="protein sequence ID" value="PWJ10972.1"/>
    <property type="molecule type" value="Genomic_DNA"/>
</dbReference>
<feature type="domain" description="Helicase HerA central" evidence="2">
    <location>
        <begin position="1407"/>
        <end position="1620"/>
    </location>
</feature>
<accession>A0A315XYW7</accession>
<feature type="region of interest" description="Disordered" evidence="1">
    <location>
        <begin position="1337"/>
        <end position="1371"/>
    </location>
</feature>
<dbReference type="Pfam" id="PF01935">
    <property type="entry name" value="DUF87"/>
    <property type="match status" value="1"/>
</dbReference>
<reference evidence="3 4" key="1">
    <citation type="submission" date="2018-05" db="EMBL/GenBank/DDBJ databases">
        <title>The Hungate 1000. A catalogue of reference genomes from the rumen microbiome.</title>
        <authorList>
            <person name="Kelly W."/>
        </authorList>
    </citation>
    <scope>NUCLEOTIDE SEQUENCE [LARGE SCALE GENOMIC DNA]</scope>
    <source>
        <strain evidence="3 4">SAb67</strain>
    </source>
</reference>
<organism evidence="3 4">
    <name type="scientific">Ruminococcus flavefaciens</name>
    <dbReference type="NCBI Taxonomy" id="1265"/>
    <lineage>
        <taxon>Bacteria</taxon>
        <taxon>Bacillati</taxon>
        <taxon>Bacillota</taxon>
        <taxon>Clostridia</taxon>
        <taxon>Eubacteriales</taxon>
        <taxon>Oscillospiraceae</taxon>
        <taxon>Ruminococcus</taxon>
    </lineage>
</organism>
<evidence type="ECO:0000256" key="1">
    <source>
        <dbReference type="SAM" id="MobiDB-lite"/>
    </source>
</evidence>
<sequence>MLNEFYDFIAKKIDTYFQTTYAEGKLLTGETFCLKLDTDEMVSEVSDALHNIAEAKGICGEFKLSCESGETYSTYTLNLGGTEVIIAPQINGMTSDFLCATLRNEANSAQMPILMISANPIDSAISGSKNMAANGMPFYGEELMKEIREMVSDSTQLTTVEKQILEFELKRRDTDVFSDKASLYEYSDLLAIMSSGRIQRESFNGFRLFYIDGKKEYINEGSAAVDKEIKENHKLFDKIDVWFRFGNASSELTKLFDDAFASKLEAEQRQDPENWSNKFSYSEISSQIQKHQAKIDNPLKIEAEDISVYGSLPIDSLAYGTEWLLRNEGSQTGKKRQKNIIIFNKNKLNELHIRFNCNARVLQNDVQHDNLHYEKEGKDFIFTIPAAGICFHKIELHDSANDIRYVFKMCMIDLASDYMLSVIKHCYTVDYKKKKDLRIRLAGIGNDLIFNENASTVKAEKLDDSNSYYCAFDQRLHLYATEEELSNYSSGLHIDIDFAGVTVPFLMVPDEAKSKEITGKGVLKEKYTIKQSLEFKSDRIYSDTQEYFAKKELLRELHAEEKIINNCILVGKCKKDYLTEQITITSDELKQNDLLKQSYLDLVEKMKSLRTLPTLAYYKNELKEAAQKYVDSFMDLYVDLSEGSTLNEEQENALSIGTIAVGNNDEIILTPLHPINVAYQLALCSEKGIEDATDVIIERLNSLNLLPYIKKKKAIFKVSDQQNSLEWKYYASVGNKKYRGNWRFVPRLIEEKVTEFISHFRYIFNDINNRTIKINLINMGDCSEVFIGIAQYFIHAINRNPNVEELTRFELHIYSDNRLDNAFSNIREYNTLKQYLSNYKLEIASGVSMNTLEGIFSKNVECYFHLDKGKAYNYAHISFYEMESEITSEQAFMSDIETGISLNGILSGIPSSKYSNKYRTGYGSKYAPNDVLIKLSNLYNSLIQVETTGNPYYKGLSISTQIDEKAENKMDEIYSASNWVVFVEPKVDLDFFCEKEANSDLLIIHYSDQYTTSSGYDAITVTRKSKQYEAVIHDYLKSRGVDTSSEDIHKIINLFNAVNGDWLLRLVSSKKATKDSTFSREKISIVAAIKLLLAILRHKDMIWIPISLEEMLRVSRGAGLSQDESILSAKNLGFEKGPTSDDILFVGVDKSGQKPKIYLYPTEVKTGINPNDVINKAFKQASATAKGLQNAFGEGDIEKIVPKVNRNFLMQLIITSCKKMKAYHVDDSQNWDIVLDTFREALLNENYELSCNIREILGNGAVLSFRTSVLGRKTSFMNDYINFIEVPETDEYGLILKSVAEIAQEIRSEKDSELLTIDDVSLENLNGDTSKLVASDLSDEGAEELPDKDNELNEPTETIINNEDQDGNDDEPEHITLVTTEPGMKILFGTNEQNGEEVIWKPNDTTQLFHTNTGIIGTMGTGKTQFTKSLITQLYQNQADNVDSRELGILIFDYKGDYNESKADFVDATRAKIYKPYHLPFNPFALTKSTVFKPLLPTHTANAFKDTLSKVYNLGPKQQATLLQCIMDTYSAAGISPGNPSTWDNEAPTFYQVYQRYISDDDIKKGDSLSAALDKLSMFEIFEAKPSETKSLFELLQGVVVIDMSGYDPDIQSLIVAITLDLFYSQMQAAGSSKMDGQYRQLTKMILVDEADNFMSEGFPSLKKILKEGREFGVGTILSTQFLKHFGSGDDDYSKYILTWIVHNVSDLKNSDVDFVFHTEPKSSESNMLFNRIKGLEKHHSLVAIGTGTPIYLHDKAFWQLYSELKDKS</sequence>
<dbReference type="Proteomes" id="UP000245720">
    <property type="component" value="Unassembled WGS sequence"/>
</dbReference>
<comment type="caution">
    <text evidence="3">The sequence shown here is derived from an EMBL/GenBank/DDBJ whole genome shotgun (WGS) entry which is preliminary data.</text>
</comment>
<name>A0A315XYW7_RUMFL</name>
<evidence type="ECO:0000313" key="3">
    <source>
        <dbReference type="EMBL" id="PWJ10972.1"/>
    </source>
</evidence>
<evidence type="ECO:0000259" key="2">
    <source>
        <dbReference type="Pfam" id="PF01935"/>
    </source>
</evidence>
<dbReference type="PANTHER" id="PTHR42957">
    <property type="entry name" value="HELICASE MJ1565-RELATED"/>
    <property type="match status" value="1"/>
</dbReference>
<gene>
    <name evidence="3" type="ORF">IE37_02618</name>
</gene>
<dbReference type="RefSeq" id="WP_181380321.1">
    <property type="nucleotide sequence ID" value="NZ_QGDI01000011.1"/>
</dbReference>
<dbReference type="PANTHER" id="PTHR42957:SF1">
    <property type="entry name" value="HELICASE MJ1565-RELATED"/>
    <property type="match status" value="1"/>
</dbReference>